<reference evidence="1" key="1">
    <citation type="submission" date="2018-12" db="EMBL/GenBank/DDBJ databases">
        <authorList>
            <person name="Will S."/>
            <person name="Neumann-Schaal M."/>
            <person name="Henke P."/>
        </authorList>
    </citation>
    <scope>NUCLEOTIDE SEQUENCE</scope>
    <source>
        <strain evidence="1">PCC 7102</strain>
    </source>
</reference>
<evidence type="ECO:0000313" key="2">
    <source>
        <dbReference type="Proteomes" id="UP000271624"/>
    </source>
</evidence>
<keyword evidence="2" id="KW-1185">Reference proteome</keyword>
<sequence length="69" mass="7891">MSADPEEEDVLMSEFDNLITAPQSRLSIEEIVQININADPSGNTKTNSSGAVYTRKYRTIIYYFYHITK</sequence>
<gene>
    <name evidence="1" type="ORF">DSM106972_037910</name>
</gene>
<reference evidence="1" key="2">
    <citation type="journal article" date="2019" name="Genome Biol. Evol.">
        <title>Day and night: Metabolic profiles and evolutionary relationships of six axenic non-marine cyanobacteria.</title>
        <authorList>
            <person name="Will S.E."/>
            <person name="Henke P."/>
            <person name="Boedeker C."/>
            <person name="Huang S."/>
            <person name="Brinkmann H."/>
            <person name="Rohde M."/>
            <person name="Jarek M."/>
            <person name="Friedl T."/>
            <person name="Seufert S."/>
            <person name="Schumacher M."/>
            <person name="Overmann J."/>
            <person name="Neumann-Schaal M."/>
            <person name="Petersen J."/>
        </authorList>
    </citation>
    <scope>NUCLEOTIDE SEQUENCE [LARGE SCALE GENOMIC DNA]</scope>
    <source>
        <strain evidence="1">PCC 7102</strain>
    </source>
</reference>
<proteinExistence type="predicted"/>
<comment type="caution">
    <text evidence="1">The sequence shown here is derived from an EMBL/GenBank/DDBJ whole genome shotgun (WGS) entry which is preliminary data.</text>
</comment>
<dbReference type="AlphaFoldDB" id="A0A3S1IZE3"/>
<dbReference type="EMBL" id="RSCL01000009">
    <property type="protein sequence ID" value="RUT04970.1"/>
    <property type="molecule type" value="Genomic_DNA"/>
</dbReference>
<accession>A0A3S1IZE3</accession>
<organism evidence="1 2">
    <name type="scientific">Dulcicalothrix desertica PCC 7102</name>
    <dbReference type="NCBI Taxonomy" id="232991"/>
    <lineage>
        <taxon>Bacteria</taxon>
        <taxon>Bacillati</taxon>
        <taxon>Cyanobacteriota</taxon>
        <taxon>Cyanophyceae</taxon>
        <taxon>Nostocales</taxon>
        <taxon>Calotrichaceae</taxon>
        <taxon>Dulcicalothrix</taxon>
    </lineage>
</organism>
<protein>
    <submittedName>
        <fullName evidence="1">Uncharacterized protein</fullName>
    </submittedName>
</protein>
<dbReference type="RefSeq" id="WP_233787446.1">
    <property type="nucleotide sequence ID" value="NZ_RSCL01000009.1"/>
</dbReference>
<name>A0A3S1IZE3_9CYAN</name>
<evidence type="ECO:0000313" key="1">
    <source>
        <dbReference type="EMBL" id="RUT04970.1"/>
    </source>
</evidence>
<dbReference type="Proteomes" id="UP000271624">
    <property type="component" value="Unassembled WGS sequence"/>
</dbReference>